<accession>A0A7R8VGM9</accession>
<dbReference type="PANTHER" id="PTHR15670:SF4">
    <property type="entry name" value="RHO GTPASE-ACTIVATING PROTEIN 11A"/>
    <property type="match status" value="1"/>
</dbReference>
<organism evidence="3">
    <name type="scientific">Timema douglasi</name>
    <name type="common">Walking stick</name>
    <dbReference type="NCBI Taxonomy" id="61478"/>
    <lineage>
        <taxon>Eukaryota</taxon>
        <taxon>Metazoa</taxon>
        <taxon>Ecdysozoa</taxon>
        <taxon>Arthropoda</taxon>
        <taxon>Hexapoda</taxon>
        <taxon>Insecta</taxon>
        <taxon>Pterygota</taxon>
        <taxon>Neoptera</taxon>
        <taxon>Polyneoptera</taxon>
        <taxon>Phasmatodea</taxon>
        <taxon>Timematodea</taxon>
        <taxon>Timematoidea</taxon>
        <taxon>Timematidae</taxon>
        <taxon>Timema</taxon>
    </lineage>
</organism>
<dbReference type="SMART" id="SM00324">
    <property type="entry name" value="RhoGAP"/>
    <property type="match status" value="1"/>
</dbReference>
<feature type="region of interest" description="Disordered" evidence="1">
    <location>
        <begin position="998"/>
        <end position="1030"/>
    </location>
</feature>
<feature type="domain" description="Rho-GAP" evidence="2">
    <location>
        <begin position="94"/>
        <end position="303"/>
    </location>
</feature>
<feature type="region of interest" description="Disordered" evidence="1">
    <location>
        <begin position="420"/>
        <end position="445"/>
    </location>
</feature>
<evidence type="ECO:0000256" key="1">
    <source>
        <dbReference type="SAM" id="MobiDB-lite"/>
    </source>
</evidence>
<dbReference type="EMBL" id="OA566063">
    <property type="protein sequence ID" value="CAD7198214.1"/>
    <property type="molecule type" value="Genomic_DNA"/>
</dbReference>
<sequence length="1198" mass="133845">MRKAELVSCLCGRIAVGSVVFLGSEYRAARMVKWTIKTTATGIDLIYNTHLKTTASNSIHDGSIMNDLARNARFLGTEHQIVKNDRISTRLFRVPLAHLECDLVLLNSGATVVIPSFVLDACSNIKQSIQTEGLFRKAGSAARQKEIKQMLALLDNGGHLAPHHHVIDVANLLKLFFRDLPEPLLPIAFHDVFIRCLLLKDEALQGVLLTCLLLPTIHLNTIAFFMESGLVFYLKNFYSSITKFLKEVTVHHVNNKMDARNLAIIVTPSLMPVEEKLALQCGARLNHHVQIVQMLIEHAEKIGELPAGMSDKWSSAQGNTFTDNLEECNNDRHTKKKKRRSGSLTRMIMKMVGKGSPEQEVNHHVPPTEYSTPCVKSAKKRKAQDLTGAFSSKKKRDVLESLPQRVALATVPYTPTQHLHTPTSICSHPKHLQTKSPGDKLESSIGSKSSKKQLAWLCMIDFVFGLTIINHMACGKDLWQVICVVTVVPTNVQKLEVSGESTNDGNGSHRYSLERQWRGLWSKKKRYSTSDVYALSSPLPECSGDKADLLSSDCVSLSIGTGTDINLSDDECLSIQSQESEFVRISKSEYEEIKNRVSAIENRISQEFVNMAIESSQDDQQTSKGNLVSPVNQSRNNANLVQSAYEKTLEESVKLESSSTEQLAKRLGRDLKIRRSIENKIIRSPSARKIGTIRRRSRESVKPDKGNSLNRNQTWHMPIRPSHPQLLKDTLGQLHSRKSLRRGRPNTILTGLPQLTPQTISQRKQETSSVYGNISSNSTNLSQTQEIHTTNISGDYLTKSSFDINSIDSESSSFFPSEVPMTRAQARRVSSFNGFDSLTINNEGFLPHNSCCQENISENAVEEMNKTPRNIGSTPQKWHDMQNFLCRSKASVERQAVSGRASVVKIRNQNAGMVLARTRLFDGSLVSNTSGSCVSSSEKSAKRAKSKKRDKDPLNVYSSQKYNHNIDATQKFGASFAASQLEIKSMVDLSYWKDDRNGRPSKMCTPRRNLSHKSPGAHIGKSTNTHKKSPSLKVTEPMEMHSHLRLKKSESMKTTRILTTPVRRNCTFPVKWPEQAKENNQVPAVSYRAKNFVLTPLKDSNRLQKNNSSPRVASIKNIQVKDHTPNTRMRDTPYIKKPMLVKSPSYMRTPQLGSSSVSKTMTPMKALPSSDSIGTPAISPRKHSPRLLLLKAKYLANK</sequence>
<dbReference type="PROSITE" id="PS50238">
    <property type="entry name" value="RHOGAP"/>
    <property type="match status" value="1"/>
</dbReference>
<protein>
    <recommendedName>
        <fullName evidence="2">Rho-GAP domain-containing protein</fullName>
    </recommendedName>
</protein>
<gene>
    <name evidence="3" type="ORF">TDIB3V08_LOCUS4498</name>
</gene>
<dbReference type="SUPFAM" id="SSF48350">
    <property type="entry name" value="GTPase activation domain, GAP"/>
    <property type="match status" value="1"/>
</dbReference>
<dbReference type="Pfam" id="PF00620">
    <property type="entry name" value="RhoGAP"/>
    <property type="match status" value="1"/>
</dbReference>
<dbReference type="GO" id="GO:0007165">
    <property type="term" value="P:signal transduction"/>
    <property type="evidence" value="ECO:0007669"/>
    <property type="project" value="InterPro"/>
</dbReference>
<dbReference type="InterPro" id="IPR000198">
    <property type="entry name" value="RhoGAP_dom"/>
</dbReference>
<feature type="region of interest" description="Disordered" evidence="1">
    <location>
        <begin position="928"/>
        <end position="958"/>
    </location>
</feature>
<dbReference type="Gene3D" id="1.10.555.10">
    <property type="entry name" value="Rho GTPase activation protein"/>
    <property type="match status" value="1"/>
</dbReference>
<dbReference type="PANTHER" id="PTHR15670">
    <property type="entry name" value="RHO GTPASE ACTIVATING PROTEIN 11A"/>
    <property type="match status" value="1"/>
</dbReference>
<name>A0A7R8VGM9_TIMDO</name>
<feature type="compositionally biased region" description="Polar residues" evidence="1">
    <location>
        <begin position="1146"/>
        <end position="1161"/>
    </location>
</feature>
<feature type="region of interest" description="Disordered" evidence="1">
    <location>
        <begin position="1145"/>
        <end position="1181"/>
    </location>
</feature>
<feature type="region of interest" description="Disordered" evidence="1">
    <location>
        <begin position="693"/>
        <end position="724"/>
    </location>
</feature>
<feature type="compositionally biased region" description="Low complexity" evidence="1">
    <location>
        <begin position="928"/>
        <end position="938"/>
    </location>
</feature>
<dbReference type="InterPro" id="IPR042869">
    <property type="entry name" value="ARHGAP11A/B"/>
</dbReference>
<evidence type="ECO:0000313" key="3">
    <source>
        <dbReference type="EMBL" id="CAD7198214.1"/>
    </source>
</evidence>
<reference evidence="3" key="1">
    <citation type="submission" date="2020-11" db="EMBL/GenBank/DDBJ databases">
        <authorList>
            <person name="Tran Van P."/>
        </authorList>
    </citation>
    <scope>NUCLEOTIDE SEQUENCE</scope>
</reference>
<evidence type="ECO:0000259" key="2">
    <source>
        <dbReference type="PROSITE" id="PS50238"/>
    </source>
</evidence>
<proteinExistence type="predicted"/>
<dbReference type="AlphaFoldDB" id="A0A7R8VGM9"/>
<dbReference type="GO" id="GO:0005096">
    <property type="term" value="F:GTPase activator activity"/>
    <property type="evidence" value="ECO:0007669"/>
    <property type="project" value="TreeGrafter"/>
</dbReference>
<dbReference type="InterPro" id="IPR008936">
    <property type="entry name" value="Rho_GTPase_activation_prot"/>
</dbReference>